<dbReference type="EMBL" id="CWJL01000012">
    <property type="protein sequence ID" value="CRY67437.1"/>
    <property type="molecule type" value="Genomic_DNA"/>
</dbReference>
<reference evidence="4" key="1">
    <citation type="submission" date="2015-03" db="EMBL/GenBank/DDBJ databases">
        <authorList>
            <consortium name="Pathogen Informatics"/>
        </authorList>
    </citation>
    <scope>NUCLEOTIDE SEQUENCE [LARGE SCALE GENOMIC DNA]</scope>
    <source>
        <strain evidence="4">A125KOH2</strain>
    </source>
</reference>
<evidence type="ECO:0000313" key="1">
    <source>
        <dbReference type="EMBL" id="CNH57592.1"/>
    </source>
</evidence>
<proteinExistence type="predicted"/>
<dbReference type="GO" id="GO:0003677">
    <property type="term" value="F:DNA binding"/>
    <property type="evidence" value="ECO:0007669"/>
    <property type="project" value="UniProtKB-KW"/>
</dbReference>
<reference evidence="2 3" key="3">
    <citation type="submission" date="2015-03" db="EMBL/GenBank/DDBJ databases">
        <authorList>
            <consortium name="Pathogen Informatics"/>
            <person name="Murphy D."/>
        </authorList>
    </citation>
    <scope>NUCLEOTIDE SEQUENCE [LARGE SCALE GENOMIC DNA]</scope>
    <source>
        <strain evidence="3">type strain: CIP110230</strain>
        <strain evidence="2">Type strain: CIP110230</strain>
    </source>
</reference>
<protein>
    <submittedName>
        <fullName evidence="1 2">DNA-binding transcriptional regulator</fullName>
    </submittedName>
</protein>
<dbReference type="Proteomes" id="UP000045840">
    <property type="component" value="Unassembled WGS sequence"/>
</dbReference>
<name>A0A0T9PDL6_9GAMM</name>
<dbReference type="AlphaFoldDB" id="A0A0T9PDL6"/>
<dbReference type="EMBL" id="CQAZ01000011">
    <property type="protein sequence ID" value="CNH57592.1"/>
    <property type="molecule type" value="Genomic_DNA"/>
</dbReference>
<accession>A0A0T9PDL6</accession>
<sequence>MVSPLIEQGKLVVLTLAEPLPDSPCCLTWEQHNHSPALAWLLEYLGDSVTLNTEWLRDDSQPSVSD</sequence>
<reference evidence="1" key="2">
    <citation type="submission" date="2015-03" db="EMBL/GenBank/DDBJ databases">
        <authorList>
            <person name="Murphy D."/>
        </authorList>
    </citation>
    <scope>NUCLEOTIDE SEQUENCE [LARGE SCALE GENOMIC DNA]</scope>
    <source>
        <strain evidence="1">A125KOH2</strain>
    </source>
</reference>
<evidence type="ECO:0000313" key="3">
    <source>
        <dbReference type="Proteomes" id="UP000044625"/>
    </source>
</evidence>
<organism evidence="1 4">
    <name type="scientific">Yersinia pekkanenii</name>
    <dbReference type="NCBI Taxonomy" id="1288385"/>
    <lineage>
        <taxon>Bacteria</taxon>
        <taxon>Pseudomonadati</taxon>
        <taxon>Pseudomonadota</taxon>
        <taxon>Gammaproteobacteria</taxon>
        <taxon>Enterobacterales</taxon>
        <taxon>Yersiniaceae</taxon>
        <taxon>Yersinia</taxon>
    </lineage>
</organism>
<dbReference type="STRING" id="1288385.ERS137968_02512"/>
<keyword evidence="3" id="KW-1185">Reference proteome</keyword>
<keyword evidence="1" id="KW-0238">DNA-binding</keyword>
<dbReference type="Proteomes" id="UP000044625">
    <property type="component" value="Unassembled WGS sequence"/>
</dbReference>
<evidence type="ECO:0000313" key="2">
    <source>
        <dbReference type="EMBL" id="CRY67437.1"/>
    </source>
</evidence>
<dbReference type="SUPFAM" id="SSF53850">
    <property type="entry name" value="Periplasmic binding protein-like II"/>
    <property type="match status" value="1"/>
</dbReference>
<evidence type="ECO:0000313" key="4">
    <source>
        <dbReference type="Proteomes" id="UP000045840"/>
    </source>
</evidence>
<gene>
    <name evidence="1" type="ORF">ERS008529_01592</name>
    <name evidence="2" type="ORF">ERS137968_02512</name>
</gene>